<evidence type="ECO:0000259" key="6">
    <source>
        <dbReference type="PROSITE" id="PS50262"/>
    </source>
</evidence>
<evidence type="ECO:0000256" key="3">
    <source>
        <dbReference type="ARBA" id="ARBA00022989"/>
    </source>
</evidence>
<feature type="non-terminal residue" evidence="7">
    <location>
        <position position="1"/>
    </location>
</feature>
<dbReference type="GO" id="GO:0016020">
    <property type="term" value="C:membrane"/>
    <property type="evidence" value="ECO:0007669"/>
    <property type="project" value="UniProtKB-SubCell"/>
</dbReference>
<name>A0AAV5UA05_9BILA</name>
<evidence type="ECO:0000313" key="8">
    <source>
        <dbReference type="Proteomes" id="UP001432027"/>
    </source>
</evidence>
<reference evidence="7" key="1">
    <citation type="submission" date="2023-10" db="EMBL/GenBank/DDBJ databases">
        <title>Genome assembly of Pristionchus species.</title>
        <authorList>
            <person name="Yoshida K."/>
            <person name="Sommer R.J."/>
        </authorList>
    </citation>
    <scope>NUCLEOTIDE SEQUENCE</scope>
    <source>
        <strain evidence="7">RS0144</strain>
    </source>
</reference>
<dbReference type="Proteomes" id="UP001432027">
    <property type="component" value="Unassembled WGS sequence"/>
</dbReference>
<keyword evidence="2 5" id="KW-0812">Transmembrane</keyword>
<keyword evidence="3 5" id="KW-1133">Transmembrane helix</keyword>
<feature type="transmembrane region" description="Helical" evidence="5">
    <location>
        <begin position="24"/>
        <end position="44"/>
    </location>
</feature>
<sequence>IAFNRTSAICFPLMYNRICNQRNTYLMIPLGLAYSIISVIPQIVQWITGSTAFFFNVASSANETSPLSDILKYPVTKSSLQRLQSYLIVVMMTFTISVCLLLYFTNAVIIIKHKAR</sequence>
<feature type="domain" description="G-protein coupled receptors family 1 profile" evidence="6">
    <location>
        <begin position="1"/>
        <end position="116"/>
    </location>
</feature>
<keyword evidence="8" id="KW-1185">Reference proteome</keyword>
<feature type="non-terminal residue" evidence="7">
    <location>
        <position position="116"/>
    </location>
</feature>
<evidence type="ECO:0000313" key="7">
    <source>
        <dbReference type="EMBL" id="GMT03283.1"/>
    </source>
</evidence>
<dbReference type="SUPFAM" id="SSF81321">
    <property type="entry name" value="Family A G protein-coupled receptor-like"/>
    <property type="match status" value="1"/>
</dbReference>
<dbReference type="PROSITE" id="PS50262">
    <property type="entry name" value="G_PROTEIN_RECEP_F1_2"/>
    <property type="match status" value="1"/>
</dbReference>
<gene>
    <name evidence="7" type="ORF">PENTCL1PPCAC_25457</name>
</gene>
<comment type="subcellular location">
    <subcellularLocation>
        <location evidence="1">Membrane</location>
    </subcellularLocation>
</comment>
<organism evidence="7 8">
    <name type="scientific">Pristionchus entomophagus</name>
    <dbReference type="NCBI Taxonomy" id="358040"/>
    <lineage>
        <taxon>Eukaryota</taxon>
        <taxon>Metazoa</taxon>
        <taxon>Ecdysozoa</taxon>
        <taxon>Nematoda</taxon>
        <taxon>Chromadorea</taxon>
        <taxon>Rhabditida</taxon>
        <taxon>Rhabditina</taxon>
        <taxon>Diplogasteromorpha</taxon>
        <taxon>Diplogasteroidea</taxon>
        <taxon>Neodiplogasteridae</taxon>
        <taxon>Pristionchus</taxon>
    </lineage>
</organism>
<comment type="caution">
    <text evidence="7">The sequence shown here is derived from an EMBL/GenBank/DDBJ whole genome shotgun (WGS) entry which is preliminary data.</text>
</comment>
<accession>A0AAV5UA05</accession>
<dbReference type="EMBL" id="BTSX01000006">
    <property type="protein sequence ID" value="GMT03283.1"/>
    <property type="molecule type" value="Genomic_DNA"/>
</dbReference>
<dbReference type="InterPro" id="IPR017452">
    <property type="entry name" value="GPCR_Rhodpsn_7TM"/>
</dbReference>
<evidence type="ECO:0000256" key="2">
    <source>
        <dbReference type="ARBA" id="ARBA00022692"/>
    </source>
</evidence>
<feature type="transmembrane region" description="Helical" evidence="5">
    <location>
        <begin position="86"/>
        <end position="111"/>
    </location>
</feature>
<dbReference type="AlphaFoldDB" id="A0AAV5UA05"/>
<dbReference type="Gene3D" id="1.20.1070.10">
    <property type="entry name" value="Rhodopsin 7-helix transmembrane proteins"/>
    <property type="match status" value="1"/>
</dbReference>
<evidence type="ECO:0000256" key="1">
    <source>
        <dbReference type="ARBA" id="ARBA00004370"/>
    </source>
</evidence>
<protein>
    <recommendedName>
        <fullName evidence="6">G-protein coupled receptors family 1 profile domain-containing protein</fullName>
    </recommendedName>
</protein>
<proteinExistence type="predicted"/>
<evidence type="ECO:0000256" key="5">
    <source>
        <dbReference type="SAM" id="Phobius"/>
    </source>
</evidence>
<keyword evidence="4 5" id="KW-0472">Membrane</keyword>
<evidence type="ECO:0000256" key="4">
    <source>
        <dbReference type="ARBA" id="ARBA00023136"/>
    </source>
</evidence>